<protein>
    <submittedName>
        <fullName evidence="3">GIY-YIG nuclease family protein</fullName>
    </submittedName>
</protein>
<dbReference type="InterPro" id="IPR000305">
    <property type="entry name" value="GIY-YIG_endonuc"/>
</dbReference>
<sequence>MFYTYILFSTSLNKYYIGSCQNIEQRLQDHLNSRSKFTKIAKDWELKYFETFLTRSEACKRELQIKKMKSRKYIETLIQTFHKKIPKHRYMFGYFHLHKLCFTLISYFQPHLTNIILGLVKTLNNAYKIT</sequence>
<proteinExistence type="inferred from homology"/>
<reference evidence="3" key="1">
    <citation type="submission" date="2021-11" db="EMBL/GenBank/DDBJ databases">
        <title>Description of novel Flavobacterium species.</title>
        <authorList>
            <person name="Saticioglu I.B."/>
            <person name="Ay H."/>
            <person name="Altun S."/>
            <person name="Duman M."/>
        </authorList>
    </citation>
    <scope>NUCLEOTIDE SEQUENCE</scope>
    <source>
        <strain evidence="3">F-30</strain>
    </source>
</reference>
<dbReference type="Gene3D" id="3.40.1440.10">
    <property type="entry name" value="GIY-YIG endonuclease"/>
    <property type="match status" value="1"/>
</dbReference>
<evidence type="ECO:0000313" key="3">
    <source>
        <dbReference type="EMBL" id="MCC9062030.1"/>
    </source>
</evidence>
<dbReference type="Proteomes" id="UP001430679">
    <property type="component" value="Unassembled WGS sequence"/>
</dbReference>
<dbReference type="Pfam" id="PF01541">
    <property type="entry name" value="GIY-YIG"/>
    <property type="match status" value="1"/>
</dbReference>
<dbReference type="SUPFAM" id="SSF82771">
    <property type="entry name" value="GIY-YIG endonuclease"/>
    <property type="match status" value="1"/>
</dbReference>
<dbReference type="EMBL" id="JAJJMM010000001">
    <property type="protein sequence ID" value="MCC9062030.1"/>
    <property type="molecule type" value="Genomic_DNA"/>
</dbReference>
<feature type="domain" description="GIY-YIG" evidence="2">
    <location>
        <begin position="1"/>
        <end position="75"/>
    </location>
</feature>
<accession>A0ABS8MBD4</accession>
<dbReference type="InterPro" id="IPR050190">
    <property type="entry name" value="UPF0213_domain"/>
</dbReference>
<dbReference type="InterPro" id="IPR035901">
    <property type="entry name" value="GIY-YIG_endonuc_sf"/>
</dbReference>
<keyword evidence="4" id="KW-1185">Reference proteome</keyword>
<comment type="similarity">
    <text evidence="1">Belongs to the UPF0213 family.</text>
</comment>
<evidence type="ECO:0000313" key="4">
    <source>
        <dbReference type="Proteomes" id="UP001430679"/>
    </source>
</evidence>
<name>A0ABS8MBD4_9FLAO</name>
<dbReference type="PANTHER" id="PTHR34477">
    <property type="entry name" value="UPF0213 PROTEIN YHBQ"/>
    <property type="match status" value="1"/>
</dbReference>
<gene>
    <name evidence="3" type="ORF">LNP81_03410</name>
</gene>
<dbReference type="PANTHER" id="PTHR34477:SF1">
    <property type="entry name" value="UPF0213 PROTEIN YHBQ"/>
    <property type="match status" value="1"/>
</dbReference>
<organism evidence="3 4">
    <name type="scientific">Flavobacterium piscisymbiosum</name>
    <dbReference type="NCBI Taxonomy" id="2893753"/>
    <lineage>
        <taxon>Bacteria</taxon>
        <taxon>Pseudomonadati</taxon>
        <taxon>Bacteroidota</taxon>
        <taxon>Flavobacteriia</taxon>
        <taxon>Flavobacteriales</taxon>
        <taxon>Flavobacteriaceae</taxon>
        <taxon>Flavobacterium</taxon>
    </lineage>
</organism>
<comment type="caution">
    <text evidence="3">The sequence shown here is derived from an EMBL/GenBank/DDBJ whole genome shotgun (WGS) entry which is preliminary data.</text>
</comment>
<evidence type="ECO:0000259" key="2">
    <source>
        <dbReference type="PROSITE" id="PS50164"/>
    </source>
</evidence>
<dbReference type="RefSeq" id="WP_230033451.1">
    <property type="nucleotide sequence ID" value="NZ_JAJJMM010000001.1"/>
</dbReference>
<dbReference type="PROSITE" id="PS50164">
    <property type="entry name" value="GIY_YIG"/>
    <property type="match status" value="1"/>
</dbReference>
<evidence type="ECO:0000256" key="1">
    <source>
        <dbReference type="ARBA" id="ARBA00007435"/>
    </source>
</evidence>
<dbReference type="CDD" id="cd10449">
    <property type="entry name" value="GIY-YIG_SLX1_like"/>
    <property type="match status" value="1"/>
</dbReference>